<keyword evidence="4" id="KW-1185">Reference proteome</keyword>
<evidence type="ECO:0000313" key="3">
    <source>
        <dbReference type="EMBL" id="EZA56211.1"/>
    </source>
</evidence>
<dbReference type="InterPro" id="IPR036390">
    <property type="entry name" value="WH_DNA-bd_sf"/>
</dbReference>
<organism evidence="3 4">
    <name type="scientific">Ooceraea biroi</name>
    <name type="common">Clonal raider ant</name>
    <name type="synonym">Cerapachys biroi</name>
    <dbReference type="NCBI Taxonomy" id="2015173"/>
    <lineage>
        <taxon>Eukaryota</taxon>
        <taxon>Metazoa</taxon>
        <taxon>Ecdysozoa</taxon>
        <taxon>Arthropoda</taxon>
        <taxon>Hexapoda</taxon>
        <taxon>Insecta</taxon>
        <taxon>Pterygota</taxon>
        <taxon>Neoptera</taxon>
        <taxon>Endopterygota</taxon>
        <taxon>Hymenoptera</taxon>
        <taxon>Apocrita</taxon>
        <taxon>Aculeata</taxon>
        <taxon>Formicoidea</taxon>
        <taxon>Formicidae</taxon>
        <taxon>Dorylinae</taxon>
        <taxon>Ooceraea</taxon>
    </lineage>
</organism>
<feature type="domain" description="Mos1 transposase HTH" evidence="2">
    <location>
        <begin position="8"/>
        <end position="57"/>
    </location>
</feature>
<dbReference type="Gene3D" id="1.10.10.60">
    <property type="entry name" value="Homeodomain-like"/>
    <property type="match status" value="1"/>
</dbReference>
<dbReference type="InterPro" id="IPR036388">
    <property type="entry name" value="WH-like_DNA-bd_sf"/>
</dbReference>
<dbReference type="GO" id="GO:0015074">
    <property type="term" value="P:DNA integration"/>
    <property type="evidence" value="ECO:0007669"/>
    <property type="project" value="TreeGrafter"/>
</dbReference>
<evidence type="ECO:0000259" key="2">
    <source>
        <dbReference type="Pfam" id="PF17906"/>
    </source>
</evidence>
<dbReference type="GO" id="GO:0000793">
    <property type="term" value="C:condensed chromosome"/>
    <property type="evidence" value="ECO:0007669"/>
    <property type="project" value="TreeGrafter"/>
</dbReference>
<accession>A0A026WKM8</accession>
<dbReference type="GO" id="GO:0005634">
    <property type="term" value="C:nucleus"/>
    <property type="evidence" value="ECO:0007669"/>
    <property type="project" value="TreeGrafter"/>
</dbReference>
<reference evidence="3 4" key="1">
    <citation type="journal article" date="2014" name="Curr. Biol.">
        <title>The genome of the clonal raider ant Cerapachys biroi.</title>
        <authorList>
            <person name="Oxley P.R."/>
            <person name="Ji L."/>
            <person name="Fetter-Pruneda I."/>
            <person name="McKenzie S.K."/>
            <person name="Li C."/>
            <person name="Hu H."/>
            <person name="Zhang G."/>
            <person name="Kronauer D.J."/>
        </authorList>
    </citation>
    <scope>NUCLEOTIDE SEQUENCE [LARGE SCALE GENOMIC DNA]</scope>
</reference>
<dbReference type="GO" id="GO:0044774">
    <property type="term" value="P:mitotic DNA integrity checkpoint signaling"/>
    <property type="evidence" value="ECO:0007669"/>
    <property type="project" value="TreeGrafter"/>
</dbReference>
<dbReference type="GO" id="GO:0046975">
    <property type="term" value="F:histone H3K36 methyltransferase activity"/>
    <property type="evidence" value="ECO:0007669"/>
    <property type="project" value="TreeGrafter"/>
</dbReference>
<name>A0A026WKM8_OOCBI</name>
<evidence type="ECO:0000313" key="4">
    <source>
        <dbReference type="Proteomes" id="UP000053097"/>
    </source>
</evidence>
<dbReference type="GO" id="GO:0000729">
    <property type="term" value="P:DNA double-strand break processing"/>
    <property type="evidence" value="ECO:0007669"/>
    <property type="project" value="TreeGrafter"/>
</dbReference>
<dbReference type="PANTHER" id="PTHR46060">
    <property type="entry name" value="MARINER MOS1 TRANSPOSASE-LIKE PROTEIN"/>
    <property type="match status" value="1"/>
</dbReference>
<evidence type="ECO:0000259" key="1">
    <source>
        <dbReference type="Pfam" id="PF08279"/>
    </source>
</evidence>
<dbReference type="GO" id="GO:0035861">
    <property type="term" value="C:site of double-strand break"/>
    <property type="evidence" value="ECO:0007669"/>
    <property type="project" value="TreeGrafter"/>
</dbReference>
<dbReference type="CDD" id="cd00090">
    <property type="entry name" value="HTH_ARSR"/>
    <property type="match status" value="1"/>
</dbReference>
<dbReference type="Pfam" id="PF08279">
    <property type="entry name" value="HTH_11"/>
    <property type="match status" value="1"/>
</dbReference>
<dbReference type="InterPro" id="IPR013196">
    <property type="entry name" value="HTH_11"/>
</dbReference>
<dbReference type="Gene3D" id="1.10.10.1450">
    <property type="match status" value="1"/>
</dbReference>
<dbReference type="GO" id="GO:0042800">
    <property type="term" value="F:histone H3K4 methyltransferase activity"/>
    <property type="evidence" value="ECO:0007669"/>
    <property type="project" value="TreeGrafter"/>
</dbReference>
<sequence>MSQCNLNRIQICECIIYYYKRDKSAENTTSLICQEYRRNVLPLSICKMWFKKFESGDYNDYYSTSNANRSEVEVLYNEDRFQSHWKIAEQLGIHRTTVSKHLKALRENGQIERQVTTRSQVEELYNKDPSQSRRKIADTLVLSERTVLKHLKALRENGQIERPVTTVRTQVEELYNADRSQTHQTIAERLGTPPSTVLYHMKIIKERERRTN</sequence>
<dbReference type="AlphaFoldDB" id="A0A026WKM8"/>
<dbReference type="Gene3D" id="1.10.10.10">
    <property type="entry name" value="Winged helix-like DNA-binding domain superfamily/Winged helix DNA-binding domain"/>
    <property type="match status" value="2"/>
</dbReference>
<dbReference type="GO" id="GO:0000014">
    <property type="term" value="F:single-stranded DNA endodeoxyribonuclease activity"/>
    <property type="evidence" value="ECO:0007669"/>
    <property type="project" value="TreeGrafter"/>
</dbReference>
<dbReference type="Proteomes" id="UP000053097">
    <property type="component" value="Unassembled WGS sequence"/>
</dbReference>
<dbReference type="OrthoDB" id="616263at2759"/>
<dbReference type="GO" id="GO:0006303">
    <property type="term" value="P:double-strand break repair via nonhomologous end joining"/>
    <property type="evidence" value="ECO:0007669"/>
    <property type="project" value="TreeGrafter"/>
</dbReference>
<evidence type="ECO:0008006" key="5">
    <source>
        <dbReference type="Google" id="ProtNLM"/>
    </source>
</evidence>
<dbReference type="InterPro" id="IPR011991">
    <property type="entry name" value="ArsR-like_HTH"/>
</dbReference>
<feature type="domain" description="Helix-turn-helix type 11" evidence="1">
    <location>
        <begin position="73"/>
        <end position="112"/>
    </location>
</feature>
<dbReference type="GO" id="GO:0003697">
    <property type="term" value="F:single-stranded DNA binding"/>
    <property type="evidence" value="ECO:0007669"/>
    <property type="project" value="TreeGrafter"/>
</dbReference>
<dbReference type="GO" id="GO:0044547">
    <property type="term" value="F:DNA topoisomerase binding"/>
    <property type="evidence" value="ECO:0007669"/>
    <property type="project" value="TreeGrafter"/>
</dbReference>
<dbReference type="EMBL" id="KK107168">
    <property type="protein sequence ID" value="EZA56211.1"/>
    <property type="molecule type" value="Genomic_DNA"/>
</dbReference>
<dbReference type="GO" id="GO:0031297">
    <property type="term" value="P:replication fork processing"/>
    <property type="evidence" value="ECO:0007669"/>
    <property type="project" value="TreeGrafter"/>
</dbReference>
<dbReference type="InterPro" id="IPR052709">
    <property type="entry name" value="Transposase-MT_Hybrid"/>
</dbReference>
<proteinExistence type="predicted"/>
<dbReference type="PANTHER" id="PTHR46060:SF2">
    <property type="entry name" value="HISTONE-LYSINE N-METHYLTRANSFERASE SETMAR"/>
    <property type="match status" value="1"/>
</dbReference>
<dbReference type="Pfam" id="PF17906">
    <property type="entry name" value="HTH_48"/>
    <property type="match status" value="1"/>
</dbReference>
<dbReference type="InterPro" id="IPR041426">
    <property type="entry name" value="Mos1_HTH"/>
</dbReference>
<dbReference type="GO" id="GO:0003690">
    <property type="term" value="F:double-stranded DNA binding"/>
    <property type="evidence" value="ECO:0007669"/>
    <property type="project" value="TreeGrafter"/>
</dbReference>
<dbReference type="SUPFAM" id="SSF46785">
    <property type="entry name" value="Winged helix' DNA-binding domain"/>
    <property type="match status" value="1"/>
</dbReference>
<protein>
    <recommendedName>
        <fullName evidence="5">Mos1 transposase HTH domain-containing protein</fullName>
    </recommendedName>
</protein>
<gene>
    <name evidence="3" type="ORF">X777_03543</name>
</gene>